<organism evidence="13 14">
    <name type="scientific">Ramalina farinacea</name>
    <dbReference type="NCBI Taxonomy" id="258253"/>
    <lineage>
        <taxon>Eukaryota</taxon>
        <taxon>Fungi</taxon>
        <taxon>Dikarya</taxon>
        <taxon>Ascomycota</taxon>
        <taxon>Pezizomycotina</taxon>
        <taxon>Lecanoromycetes</taxon>
        <taxon>OSLEUM clade</taxon>
        <taxon>Lecanoromycetidae</taxon>
        <taxon>Lecanorales</taxon>
        <taxon>Lecanorineae</taxon>
        <taxon>Ramalinaceae</taxon>
        <taxon>Ramalina</taxon>
    </lineage>
</organism>
<evidence type="ECO:0000256" key="5">
    <source>
        <dbReference type="ARBA" id="ARBA00022622"/>
    </source>
</evidence>
<keyword evidence="10" id="KW-0812">Transmembrane</keyword>
<keyword evidence="6 11" id="KW-0732">Signal</keyword>
<dbReference type="AlphaFoldDB" id="A0AA43TWV1"/>
<comment type="subcellular location">
    <subcellularLocation>
        <location evidence="1">Membrane</location>
        <topology evidence="1">Lipid-anchor</topology>
        <topology evidence="1">GPI-anchor</topology>
    </subcellularLocation>
    <subcellularLocation>
        <location evidence="2">Secreted</location>
    </subcellularLocation>
</comment>
<dbReference type="EMBL" id="JAPUFD010000013">
    <property type="protein sequence ID" value="MDI1490859.1"/>
    <property type="molecule type" value="Genomic_DNA"/>
</dbReference>
<keyword evidence="4" id="KW-0964">Secreted</keyword>
<comment type="caution">
    <text evidence="9">Lacks conserved residue(s) required for the propagation of feature annotation.</text>
</comment>
<proteinExistence type="inferred from homology"/>
<evidence type="ECO:0000256" key="10">
    <source>
        <dbReference type="SAM" id="Phobius"/>
    </source>
</evidence>
<evidence type="ECO:0000256" key="9">
    <source>
        <dbReference type="PROSITE-ProRule" id="PRU01356"/>
    </source>
</evidence>
<feature type="domain" description="CFEM" evidence="12">
    <location>
        <begin position="110"/>
        <end position="228"/>
    </location>
</feature>
<gene>
    <name evidence="13" type="ORF">OHK93_002064</name>
</gene>
<dbReference type="Pfam" id="PF05730">
    <property type="entry name" value="CFEM"/>
    <property type="match status" value="2"/>
</dbReference>
<keyword evidence="10" id="KW-1133">Transmembrane helix</keyword>
<keyword evidence="7 9" id="KW-1015">Disulfide bond</keyword>
<evidence type="ECO:0000259" key="12">
    <source>
        <dbReference type="PROSITE" id="PS52012"/>
    </source>
</evidence>
<reference evidence="13" key="1">
    <citation type="journal article" date="2023" name="Genome Biol. Evol.">
        <title>First Whole Genome Sequence and Flow Cytometry Genome Size Data for the Lichen-Forming Fungus Ramalina farinacea (Ascomycota).</title>
        <authorList>
            <person name="Llewellyn T."/>
            <person name="Mian S."/>
            <person name="Hill R."/>
            <person name="Leitch I.J."/>
            <person name="Gaya E."/>
        </authorList>
    </citation>
    <scope>NUCLEOTIDE SEQUENCE</scope>
    <source>
        <strain evidence="13">LIQ254RAFAR</strain>
    </source>
</reference>
<keyword evidence="5" id="KW-0336">GPI-anchor</keyword>
<dbReference type="SMART" id="SM00747">
    <property type="entry name" value="CFEM"/>
    <property type="match status" value="2"/>
</dbReference>
<dbReference type="InterPro" id="IPR008427">
    <property type="entry name" value="Extracellular_membr_CFEM_dom"/>
</dbReference>
<evidence type="ECO:0000256" key="2">
    <source>
        <dbReference type="ARBA" id="ARBA00004613"/>
    </source>
</evidence>
<evidence type="ECO:0000313" key="14">
    <source>
        <dbReference type="Proteomes" id="UP001161017"/>
    </source>
</evidence>
<evidence type="ECO:0000256" key="6">
    <source>
        <dbReference type="ARBA" id="ARBA00022729"/>
    </source>
</evidence>
<evidence type="ECO:0000256" key="11">
    <source>
        <dbReference type="SAM" id="SignalP"/>
    </source>
</evidence>
<evidence type="ECO:0000256" key="3">
    <source>
        <dbReference type="ARBA" id="ARBA00010031"/>
    </source>
</evidence>
<feature type="chain" id="PRO_5041239064" description="CFEM domain-containing protein" evidence="11">
    <location>
        <begin position="21"/>
        <end position="283"/>
    </location>
</feature>
<keyword evidence="14" id="KW-1185">Reference proteome</keyword>
<dbReference type="GO" id="GO:0098552">
    <property type="term" value="C:side of membrane"/>
    <property type="evidence" value="ECO:0007669"/>
    <property type="project" value="UniProtKB-KW"/>
</dbReference>
<evidence type="ECO:0000313" key="13">
    <source>
        <dbReference type="EMBL" id="MDI1490859.1"/>
    </source>
</evidence>
<keyword evidence="8" id="KW-0449">Lipoprotein</keyword>
<accession>A0AA43TWV1</accession>
<evidence type="ECO:0000256" key="4">
    <source>
        <dbReference type="ARBA" id="ARBA00022525"/>
    </source>
</evidence>
<keyword evidence="5" id="KW-0325">Glycoprotein</keyword>
<comment type="caution">
    <text evidence="13">The sequence shown here is derived from an EMBL/GenBank/DDBJ whole genome shotgun (WGS) entry which is preliminary data.</text>
</comment>
<feature type="transmembrane region" description="Helical" evidence="10">
    <location>
        <begin position="258"/>
        <end position="281"/>
    </location>
</feature>
<dbReference type="Proteomes" id="UP001161017">
    <property type="component" value="Unassembled WGS sequence"/>
</dbReference>
<name>A0AA43TWV1_9LECA</name>
<evidence type="ECO:0000256" key="8">
    <source>
        <dbReference type="ARBA" id="ARBA00023288"/>
    </source>
</evidence>
<protein>
    <recommendedName>
        <fullName evidence="12">CFEM domain-containing protein</fullName>
    </recommendedName>
</protein>
<keyword evidence="10" id="KW-0472">Membrane</keyword>
<dbReference type="PROSITE" id="PS52012">
    <property type="entry name" value="CFEM"/>
    <property type="match status" value="1"/>
</dbReference>
<evidence type="ECO:0000256" key="1">
    <source>
        <dbReference type="ARBA" id="ARBA00004589"/>
    </source>
</evidence>
<feature type="signal peptide" evidence="11">
    <location>
        <begin position="1"/>
        <end position="20"/>
    </location>
</feature>
<sequence length="283" mass="28638">MALSLPLLVFILLPVGSTIAQSSGAAQPSGSDPTNIFDYPFCSQLCSNETETQSYCGPADLNCQCAPIFRSEAAACEAVTCSQEDFDTTFNLAQELCANVYAASPAVSTSVSSAIAAATSAAKADVAGKDVTDQSVYPQCIQACQKQNGVNEICGSFANRTCVCQNYDLVRALGFCEATNCSVADNNIVKALTQKLCNPVGGIGGELNGTFIAPAFVGANMTTTANVTNSTNVTTGSGGVTHPLPSPSPFLGGAAPAAMGNVGGMVGVVVVVVGVVGGMFVSI</sequence>
<evidence type="ECO:0000256" key="7">
    <source>
        <dbReference type="ARBA" id="ARBA00023157"/>
    </source>
</evidence>
<feature type="disulfide bond" evidence="9">
    <location>
        <begin position="164"/>
        <end position="197"/>
    </location>
</feature>
<dbReference type="GO" id="GO:0005576">
    <property type="term" value="C:extracellular region"/>
    <property type="evidence" value="ECO:0007669"/>
    <property type="project" value="UniProtKB-SubCell"/>
</dbReference>
<comment type="similarity">
    <text evidence="3">Belongs to the RBT5 family.</text>
</comment>